<evidence type="ECO:0000256" key="8">
    <source>
        <dbReference type="ARBA" id="ARBA00023136"/>
    </source>
</evidence>
<feature type="transmembrane region" description="Helical" evidence="10">
    <location>
        <begin position="131"/>
        <end position="150"/>
    </location>
</feature>
<evidence type="ECO:0000256" key="9">
    <source>
        <dbReference type="ARBA" id="ARBA00031636"/>
    </source>
</evidence>
<accession>A0A849P8N5</accession>
<evidence type="ECO:0000313" key="12">
    <source>
        <dbReference type="Proteomes" id="UP000537862"/>
    </source>
</evidence>
<dbReference type="InterPro" id="IPR048279">
    <property type="entry name" value="MdtK-like"/>
</dbReference>
<evidence type="ECO:0000256" key="7">
    <source>
        <dbReference type="ARBA" id="ARBA00023065"/>
    </source>
</evidence>
<evidence type="ECO:0000313" key="11">
    <source>
        <dbReference type="EMBL" id="NOL52102.1"/>
    </source>
</evidence>
<evidence type="ECO:0000256" key="10">
    <source>
        <dbReference type="SAM" id="Phobius"/>
    </source>
</evidence>
<keyword evidence="2" id="KW-0813">Transport</keyword>
<feature type="transmembrane region" description="Helical" evidence="10">
    <location>
        <begin position="201"/>
        <end position="220"/>
    </location>
</feature>
<evidence type="ECO:0000256" key="3">
    <source>
        <dbReference type="ARBA" id="ARBA00022449"/>
    </source>
</evidence>
<keyword evidence="7" id="KW-0406">Ion transport</keyword>
<keyword evidence="5 10" id="KW-0812">Transmembrane</keyword>
<feature type="transmembrane region" description="Helical" evidence="10">
    <location>
        <begin position="276"/>
        <end position="298"/>
    </location>
</feature>
<feature type="transmembrane region" description="Helical" evidence="10">
    <location>
        <begin position="319"/>
        <end position="344"/>
    </location>
</feature>
<feature type="transmembrane region" description="Helical" evidence="10">
    <location>
        <begin position="51"/>
        <end position="74"/>
    </location>
</feature>
<dbReference type="Pfam" id="PF01554">
    <property type="entry name" value="MatE"/>
    <property type="match status" value="2"/>
</dbReference>
<organism evidence="11 12">
    <name type="scientific">Pelistega suis</name>
    <dbReference type="NCBI Taxonomy" id="1631957"/>
    <lineage>
        <taxon>Bacteria</taxon>
        <taxon>Pseudomonadati</taxon>
        <taxon>Pseudomonadota</taxon>
        <taxon>Betaproteobacteria</taxon>
        <taxon>Burkholderiales</taxon>
        <taxon>Alcaligenaceae</taxon>
        <taxon>Pelistega</taxon>
    </lineage>
</organism>
<dbReference type="RefSeq" id="WP_171680795.1">
    <property type="nucleotide sequence ID" value="NZ_JABGBN010000006.1"/>
</dbReference>
<feature type="transmembrane region" description="Helical" evidence="10">
    <location>
        <begin position="20"/>
        <end position="39"/>
    </location>
</feature>
<dbReference type="PIRSF" id="PIRSF006603">
    <property type="entry name" value="DinF"/>
    <property type="match status" value="1"/>
</dbReference>
<feature type="transmembrane region" description="Helical" evidence="10">
    <location>
        <begin position="350"/>
        <end position="371"/>
    </location>
</feature>
<dbReference type="PANTHER" id="PTHR43298:SF2">
    <property type="entry name" value="FMN_FAD EXPORTER YEEO-RELATED"/>
    <property type="match status" value="1"/>
</dbReference>
<feature type="transmembrane region" description="Helical" evidence="10">
    <location>
        <begin position="383"/>
        <end position="406"/>
    </location>
</feature>
<feature type="transmembrane region" description="Helical" evidence="10">
    <location>
        <begin position="426"/>
        <end position="452"/>
    </location>
</feature>
<dbReference type="GO" id="GO:0005886">
    <property type="term" value="C:plasma membrane"/>
    <property type="evidence" value="ECO:0007669"/>
    <property type="project" value="UniProtKB-SubCell"/>
</dbReference>
<evidence type="ECO:0000256" key="5">
    <source>
        <dbReference type="ARBA" id="ARBA00022692"/>
    </source>
</evidence>
<dbReference type="InterPro" id="IPR050222">
    <property type="entry name" value="MATE_MdtK"/>
</dbReference>
<comment type="subcellular location">
    <subcellularLocation>
        <location evidence="1">Cell inner membrane</location>
        <topology evidence="1">Multi-pass membrane protein</topology>
    </subcellularLocation>
</comment>
<protein>
    <recommendedName>
        <fullName evidence="9">Multidrug-efflux transporter</fullName>
    </recommendedName>
</protein>
<feature type="transmembrane region" description="Helical" evidence="10">
    <location>
        <begin position="86"/>
        <end position="111"/>
    </location>
</feature>
<dbReference type="PANTHER" id="PTHR43298">
    <property type="entry name" value="MULTIDRUG RESISTANCE PROTEIN NORM-RELATED"/>
    <property type="match status" value="1"/>
</dbReference>
<dbReference type="NCBIfam" id="TIGR00797">
    <property type="entry name" value="matE"/>
    <property type="match status" value="1"/>
</dbReference>
<dbReference type="GO" id="GO:0042910">
    <property type="term" value="F:xenobiotic transmembrane transporter activity"/>
    <property type="evidence" value="ECO:0007669"/>
    <property type="project" value="InterPro"/>
</dbReference>
<keyword evidence="4" id="KW-1003">Cell membrane</keyword>
<name>A0A849P8N5_9BURK</name>
<keyword evidence="3" id="KW-0050">Antiport</keyword>
<dbReference type="AlphaFoldDB" id="A0A849P8N5"/>
<gene>
    <name evidence="11" type="ORF">HKX39_07995</name>
</gene>
<evidence type="ECO:0000256" key="6">
    <source>
        <dbReference type="ARBA" id="ARBA00022989"/>
    </source>
</evidence>
<comment type="caution">
    <text evidence="11">The sequence shown here is derived from an EMBL/GenBank/DDBJ whole genome shotgun (WGS) entry which is preliminary data.</text>
</comment>
<reference evidence="11 12" key="1">
    <citation type="submission" date="2020-05" db="EMBL/GenBank/DDBJ databases">
        <authorList>
            <person name="Niu N."/>
        </authorList>
    </citation>
    <scope>NUCLEOTIDE SEQUENCE [LARGE SCALE GENOMIC DNA]</scope>
    <source>
        <strain evidence="11 12">3340-03</strain>
    </source>
</reference>
<dbReference type="Proteomes" id="UP000537862">
    <property type="component" value="Unassembled WGS sequence"/>
</dbReference>
<evidence type="ECO:0000256" key="1">
    <source>
        <dbReference type="ARBA" id="ARBA00004429"/>
    </source>
</evidence>
<keyword evidence="8 10" id="KW-0472">Membrane</keyword>
<dbReference type="EMBL" id="JABGBN010000006">
    <property type="protein sequence ID" value="NOL52102.1"/>
    <property type="molecule type" value="Genomic_DNA"/>
</dbReference>
<proteinExistence type="predicted"/>
<dbReference type="GO" id="GO:0015297">
    <property type="term" value="F:antiporter activity"/>
    <property type="evidence" value="ECO:0007669"/>
    <property type="project" value="UniProtKB-KW"/>
</dbReference>
<dbReference type="GO" id="GO:0006811">
    <property type="term" value="P:monoatomic ion transport"/>
    <property type="evidence" value="ECO:0007669"/>
    <property type="project" value="UniProtKB-KW"/>
</dbReference>
<sequence>MSANTTQQVQKSLIHQAWPILIAQWAGMSFAVLDTMMLGNFNAQSLQAMSLAASIFITVNISLTGVIHALIPICSQLFGANKTEEIGVLWGQGIWIALFLSLSFGLLLLFPDIWLSFSGEVSPEVRAEVKNYLLISFFAVPASLMFRAVYSLCTSTSRPKHVMYINVASIFIKAFLNWVLIFGHFGLPALGSTGAAISTMLVSWFTFIFGLWIVFSDDYYQQFKLRLGLPNIKHFIEILKLGLPMGGSYLVEVSAFTFMALLAAREGMHVSGGHQIMANLAALLYMMPQAIGVATAALSAQAIGRRDFPLSYLISKQGLLIGFMGAFISSAVVFFGKPFILFLYTSDAAVAAMAASLLVLMPFFHILDYFQCIITYILRAHKIATIPFVTQTVLLSGLGLGGGYYFGYGPGQGQLAWLSTIVTPGAAIGVSSLWIMCCTALMLCGLILASWYKIVIHRLLNEK</sequence>
<keyword evidence="6 10" id="KW-1133">Transmembrane helix</keyword>
<feature type="transmembrane region" description="Helical" evidence="10">
    <location>
        <begin position="241"/>
        <end position="264"/>
    </location>
</feature>
<keyword evidence="12" id="KW-1185">Reference proteome</keyword>
<evidence type="ECO:0000256" key="2">
    <source>
        <dbReference type="ARBA" id="ARBA00022448"/>
    </source>
</evidence>
<evidence type="ECO:0000256" key="4">
    <source>
        <dbReference type="ARBA" id="ARBA00022475"/>
    </source>
</evidence>
<dbReference type="InterPro" id="IPR002528">
    <property type="entry name" value="MATE_fam"/>
</dbReference>
<feature type="transmembrane region" description="Helical" evidence="10">
    <location>
        <begin position="162"/>
        <end position="181"/>
    </location>
</feature>